<dbReference type="PANTHER" id="PTHR47723">
    <property type="entry name" value="OS05G0353850 PROTEIN"/>
    <property type="match status" value="1"/>
</dbReference>
<accession>A0A7J8N653</accession>
<dbReference type="CDD" id="cd06222">
    <property type="entry name" value="RNase_H_like"/>
    <property type="match status" value="1"/>
</dbReference>
<dbReference type="InterPro" id="IPR053151">
    <property type="entry name" value="RNase_H-like"/>
</dbReference>
<name>A0A7J8N653_9ROSI</name>
<evidence type="ECO:0000313" key="2">
    <source>
        <dbReference type="Proteomes" id="UP000593572"/>
    </source>
</evidence>
<protein>
    <recommendedName>
        <fullName evidence="3">RNase H type-1 domain-containing protein</fullName>
    </recommendedName>
</protein>
<reference evidence="1 2" key="1">
    <citation type="journal article" date="2019" name="Genome Biol. Evol.">
        <title>Insights into the evolution of the New World diploid cottons (Gossypium, subgenus Houzingenia) based on genome sequencing.</title>
        <authorList>
            <person name="Grover C.E."/>
            <person name="Arick M.A. 2nd"/>
            <person name="Thrash A."/>
            <person name="Conover J.L."/>
            <person name="Sanders W.S."/>
            <person name="Peterson D.G."/>
            <person name="Frelichowski J.E."/>
            <person name="Scheffler J.A."/>
            <person name="Scheffler B.E."/>
            <person name="Wendel J.F."/>
        </authorList>
    </citation>
    <scope>NUCLEOTIDE SEQUENCE [LARGE SCALE GENOMIC DNA]</scope>
    <source>
        <strain evidence="1">157</strain>
        <tissue evidence="1">Leaf</tissue>
    </source>
</reference>
<dbReference type="PANTHER" id="PTHR47723:SF19">
    <property type="entry name" value="POLYNUCLEOTIDYL TRANSFERASE, RIBONUCLEASE H-LIKE SUPERFAMILY PROTEIN"/>
    <property type="match status" value="1"/>
</dbReference>
<dbReference type="Proteomes" id="UP000593572">
    <property type="component" value="Unassembled WGS sequence"/>
</dbReference>
<comment type="caution">
    <text evidence="1">The sequence shown here is derived from an EMBL/GenBank/DDBJ whole genome shotgun (WGS) entry which is preliminary data.</text>
</comment>
<gene>
    <name evidence="1" type="ORF">Golob_002682</name>
</gene>
<evidence type="ECO:0000313" key="1">
    <source>
        <dbReference type="EMBL" id="MBA0572334.1"/>
    </source>
</evidence>
<dbReference type="AlphaFoldDB" id="A0A7J8N653"/>
<sequence>MFVQWIYQRGRASLFRGLFLRYSAPSPLIGKDELISKWSDNRKFTVKSAYSFIQNLLNPVDNKWKLAWSFTGPQRVRQFFWSVFKELLLTNAERYKREWKPPPLGYIKLNMDGARSPNSWLASAAVVERGNVGRWLEGMGRNIGKYCAQAIAATLDKTRVQSNRDLVIRIQELCRRDWQVDIRNVSREANVVAHTLTRLMRNLSYGLKMFKEILTKIIEHIRIDDQLICNNIDLSL</sequence>
<dbReference type="InterPro" id="IPR044730">
    <property type="entry name" value="RNase_H-like_dom_plant"/>
</dbReference>
<organism evidence="1 2">
    <name type="scientific">Gossypium lobatum</name>
    <dbReference type="NCBI Taxonomy" id="34289"/>
    <lineage>
        <taxon>Eukaryota</taxon>
        <taxon>Viridiplantae</taxon>
        <taxon>Streptophyta</taxon>
        <taxon>Embryophyta</taxon>
        <taxon>Tracheophyta</taxon>
        <taxon>Spermatophyta</taxon>
        <taxon>Magnoliopsida</taxon>
        <taxon>eudicotyledons</taxon>
        <taxon>Gunneridae</taxon>
        <taxon>Pentapetalae</taxon>
        <taxon>rosids</taxon>
        <taxon>malvids</taxon>
        <taxon>Malvales</taxon>
        <taxon>Malvaceae</taxon>
        <taxon>Malvoideae</taxon>
        <taxon>Gossypium</taxon>
    </lineage>
</organism>
<evidence type="ECO:0008006" key="3">
    <source>
        <dbReference type="Google" id="ProtNLM"/>
    </source>
</evidence>
<proteinExistence type="predicted"/>
<dbReference type="EMBL" id="JABEZX010000012">
    <property type="protein sequence ID" value="MBA0572334.1"/>
    <property type="molecule type" value="Genomic_DNA"/>
</dbReference>
<keyword evidence="2" id="KW-1185">Reference proteome</keyword>